<keyword evidence="2 4" id="KW-0238">DNA-binding</keyword>
<dbReference type="InterPro" id="IPR002182">
    <property type="entry name" value="NB-ARC"/>
</dbReference>
<feature type="repeat" description="TPR" evidence="3">
    <location>
        <begin position="766"/>
        <end position="799"/>
    </location>
</feature>
<dbReference type="Pfam" id="PF00931">
    <property type="entry name" value="NB-ARC"/>
    <property type="match status" value="1"/>
</dbReference>
<dbReference type="GO" id="GO:0000160">
    <property type="term" value="P:phosphorelay signal transduction system"/>
    <property type="evidence" value="ECO:0007669"/>
    <property type="project" value="InterPro"/>
</dbReference>
<dbReference type="InterPro" id="IPR019734">
    <property type="entry name" value="TPR_rpt"/>
</dbReference>
<dbReference type="SUPFAM" id="SSF52540">
    <property type="entry name" value="P-loop containing nucleoside triphosphate hydrolases"/>
    <property type="match status" value="1"/>
</dbReference>
<feature type="repeat" description="TPR" evidence="3">
    <location>
        <begin position="846"/>
        <end position="879"/>
    </location>
</feature>
<dbReference type="Pfam" id="PF13424">
    <property type="entry name" value="TPR_12"/>
    <property type="match status" value="2"/>
</dbReference>
<dbReference type="InterPro" id="IPR027417">
    <property type="entry name" value="P-loop_NTPase"/>
</dbReference>
<dbReference type="GO" id="GO:0003677">
    <property type="term" value="F:DNA binding"/>
    <property type="evidence" value="ECO:0007669"/>
    <property type="project" value="UniProtKB-UniRule"/>
</dbReference>
<evidence type="ECO:0000259" key="5">
    <source>
        <dbReference type="PROSITE" id="PS51755"/>
    </source>
</evidence>
<evidence type="ECO:0000256" key="4">
    <source>
        <dbReference type="PROSITE-ProRule" id="PRU01091"/>
    </source>
</evidence>
<dbReference type="SMART" id="SM00028">
    <property type="entry name" value="TPR"/>
    <property type="match status" value="5"/>
</dbReference>
<dbReference type="InterPro" id="IPR016032">
    <property type="entry name" value="Sig_transdc_resp-reg_C-effctor"/>
</dbReference>
<dbReference type="SUPFAM" id="SSF46894">
    <property type="entry name" value="C-terminal effector domain of the bipartite response regulators"/>
    <property type="match status" value="1"/>
</dbReference>
<evidence type="ECO:0000256" key="1">
    <source>
        <dbReference type="ARBA" id="ARBA00005820"/>
    </source>
</evidence>
<dbReference type="Gene3D" id="3.40.50.300">
    <property type="entry name" value="P-loop containing nucleotide triphosphate hydrolases"/>
    <property type="match status" value="1"/>
</dbReference>
<dbReference type="EMBL" id="LRQV01000086">
    <property type="protein sequence ID" value="KXK60046.1"/>
    <property type="molecule type" value="Genomic_DNA"/>
</dbReference>
<dbReference type="SMART" id="SM01043">
    <property type="entry name" value="BTAD"/>
    <property type="match status" value="1"/>
</dbReference>
<reference evidence="6 7" key="1">
    <citation type="submission" date="2016-01" db="EMBL/GenBank/DDBJ databases">
        <title>Whole genome sequence and analysis of Micromonospora rosaria DSM 803, which can produce antibacterial substance rosamicin.</title>
        <authorList>
            <person name="Yang H."/>
            <person name="He X."/>
            <person name="Zhu D."/>
        </authorList>
    </citation>
    <scope>NUCLEOTIDE SEQUENCE [LARGE SCALE GENOMIC DNA]</scope>
    <source>
        <strain evidence="6 7">DSM 803</strain>
    </source>
</reference>
<dbReference type="CDD" id="cd15831">
    <property type="entry name" value="BTAD"/>
    <property type="match status" value="1"/>
</dbReference>
<dbReference type="InterPro" id="IPR005158">
    <property type="entry name" value="BTAD"/>
</dbReference>
<dbReference type="GO" id="GO:0043531">
    <property type="term" value="F:ADP binding"/>
    <property type="evidence" value="ECO:0007669"/>
    <property type="project" value="InterPro"/>
</dbReference>
<dbReference type="SUPFAM" id="SSF48452">
    <property type="entry name" value="TPR-like"/>
    <property type="match status" value="2"/>
</dbReference>
<dbReference type="InterPro" id="IPR011990">
    <property type="entry name" value="TPR-like_helical_dom_sf"/>
</dbReference>
<dbReference type="PROSITE" id="PS50005">
    <property type="entry name" value="TPR"/>
    <property type="match status" value="2"/>
</dbReference>
<name>A0A136PPB6_9ACTN</name>
<keyword evidence="3" id="KW-0802">TPR repeat</keyword>
<dbReference type="PANTHER" id="PTHR47691">
    <property type="entry name" value="REGULATOR-RELATED"/>
    <property type="match status" value="1"/>
</dbReference>
<dbReference type="GO" id="GO:0006355">
    <property type="term" value="P:regulation of DNA-templated transcription"/>
    <property type="evidence" value="ECO:0007669"/>
    <property type="project" value="InterPro"/>
</dbReference>
<accession>A0A136PPB6</accession>
<sequence length="939" mass="101477">MWIRLLGQVQLRAGSALVDVGPAQRRLVLAALAADAGRLTPREVLVDRVWGTSPPSGAWRTVQTHITHIRALLTRVGVPGEPVRVRRGGGYVLDIDPDMVDVHRFRRLVANVATYGPADADRTALWREIMGMWRGEPLAALDGEWVDRTRDAWYGEYRDAVLGWAYAEIRAGDPTMAVGPLTDLVSRYPLVEALPAMLMRAHYAAGRRTDALDCYATARARLDEELAERPGAELQSVYQAILRREPDLPPPPGVLPAGAPVPAQLPADVRGFAGRRDHLTRLDAIAATVSGDAAEGGGPAAVVISAIAGTAGVGKTALAVHWAHRAARRFPDGQLYVNLRGFDPSGAVVDPADAVRGFLDALAVPPERIPADREAQAALYRTQLADKRMLVVLDNARDTAQVRPLLPGAPGCLVLVTSRDRLTSLVVTTGAHAIPLDLLTPDESRDVLTRRLGAHRITDEPEAADALAGLCARLPLALAIVAARAATNPQFSLSDLVAELTEAGTRLDVLADTDPATDIRAVFSWSYAALTPAAARLFRQLGLHPGADITAEAAASLAGLAPPLVPPLLAELTRASLIAEHVRGRYTLHDLLRAYAAELVQARDHPGRRHAALHRILDHYLHTAHTACRLLSPAREWVTPPPPRPGVTPEVLTDPGQAMAWLTTEHAVLLAAIRHAATNGFDAHIWQLAGALAIYLDRQGHWHDLAATQEAALAAAQRLADRPAQAQAHHFVGTAHQNLGHFGEADTQLRRSLHVREQLGDHAGQASTHIALGLMFAQQGQHRRALDHARQALDLYQAVGHRRGQANALNEVGWQHAQLGNHRQALRYCHQALALQQELGNRAGEAAAWDSIGYAHHHLGQHAQAITCYQHSLDLSRDVGARYSETEVLVHLGDTHLAAGDPEAARIVWQQALTILDDLQHPDAGEVHAKIEKLGRLHP</sequence>
<evidence type="ECO:0000313" key="6">
    <source>
        <dbReference type="EMBL" id="KXK60046.1"/>
    </source>
</evidence>
<feature type="domain" description="OmpR/PhoB-type" evidence="5">
    <location>
        <begin position="1"/>
        <end position="95"/>
    </location>
</feature>
<evidence type="ECO:0000256" key="2">
    <source>
        <dbReference type="ARBA" id="ARBA00023125"/>
    </source>
</evidence>
<evidence type="ECO:0000313" key="7">
    <source>
        <dbReference type="Proteomes" id="UP000070620"/>
    </source>
</evidence>
<comment type="similarity">
    <text evidence="1">Belongs to the AfsR/DnrI/RedD regulatory family.</text>
</comment>
<protein>
    <submittedName>
        <fullName evidence="6">SARP family transcriptional regulator</fullName>
    </submittedName>
</protein>
<dbReference type="Pfam" id="PF03704">
    <property type="entry name" value="BTAD"/>
    <property type="match status" value="1"/>
</dbReference>
<keyword evidence="7" id="KW-1185">Reference proteome</keyword>
<gene>
    <name evidence="6" type="ORF">AWW66_21005</name>
</gene>
<dbReference type="OrthoDB" id="7628974at2"/>
<evidence type="ECO:0000256" key="3">
    <source>
        <dbReference type="PROSITE-ProRule" id="PRU00339"/>
    </source>
</evidence>
<dbReference type="Gene3D" id="1.25.40.10">
    <property type="entry name" value="Tetratricopeptide repeat domain"/>
    <property type="match status" value="2"/>
</dbReference>
<proteinExistence type="inferred from homology"/>
<dbReference type="Pfam" id="PF00486">
    <property type="entry name" value="Trans_reg_C"/>
    <property type="match status" value="1"/>
</dbReference>
<dbReference type="PANTHER" id="PTHR47691:SF3">
    <property type="entry name" value="HTH-TYPE TRANSCRIPTIONAL REGULATOR RV0890C-RELATED"/>
    <property type="match status" value="1"/>
</dbReference>
<comment type="caution">
    <text evidence="6">The sequence shown here is derived from an EMBL/GenBank/DDBJ whole genome shotgun (WGS) entry which is preliminary data.</text>
</comment>
<dbReference type="InterPro" id="IPR036388">
    <property type="entry name" value="WH-like_DNA-bd_sf"/>
</dbReference>
<feature type="DNA-binding region" description="OmpR/PhoB-type" evidence="4">
    <location>
        <begin position="1"/>
        <end position="95"/>
    </location>
</feature>
<dbReference type="Proteomes" id="UP000070620">
    <property type="component" value="Unassembled WGS sequence"/>
</dbReference>
<dbReference type="PROSITE" id="PS51755">
    <property type="entry name" value="OMPR_PHOB"/>
    <property type="match status" value="1"/>
</dbReference>
<organism evidence="6 7">
    <name type="scientific">Micromonospora rosaria</name>
    <dbReference type="NCBI Taxonomy" id="47874"/>
    <lineage>
        <taxon>Bacteria</taxon>
        <taxon>Bacillati</taxon>
        <taxon>Actinomycetota</taxon>
        <taxon>Actinomycetes</taxon>
        <taxon>Micromonosporales</taxon>
        <taxon>Micromonosporaceae</taxon>
        <taxon>Micromonospora</taxon>
    </lineage>
</organism>
<dbReference type="AlphaFoldDB" id="A0A136PPB6"/>
<dbReference type="PRINTS" id="PR00364">
    <property type="entry name" value="DISEASERSIST"/>
</dbReference>
<dbReference type="InterPro" id="IPR001867">
    <property type="entry name" value="OmpR/PhoB-type_DNA-bd"/>
</dbReference>
<dbReference type="Gene3D" id="1.10.10.10">
    <property type="entry name" value="Winged helix-like DNA-binding domain superfamily/Winged helix DNA-binding domain"/>
    <property type="match status" value="1"/>
</dbReference>
<dbReference type="SMART" id="SM00862">
    <property type="entry name" value="Trans_reg_C"/>
    <property type="match status" value="1"/>
</dbReference>